<evidence type="ECO:0000256" key="13">
    <source>
        <dbReference type="ARBA" id="ARBA00022842"/>
    </source>
</evidence>
<keyword evidence="20 21" id="KW-0413">Isomerase</keyword>
<dbReference type="GO" id="GO:0000228">
    <property type="term" value="C:nuclear chromosome"/>
    <property type="evidence" value="ECO:0007669"/>
    <property type="project" value="TreeGrafter"/>
</dbReference>
<keyword evidence="26" id="KW-1185">Reference proteome</keyword>
<keyword evidence="15" id="KW-1133">Transmembrane helix</keyword>
<dbReference type="InterPro" id="IPR002815">
    <property type="entry name" value="Spo11/TopoVI_A"/>
</dbReference>
<dbReference type="GO" id="GO:0000706">
    <property type="term" value="P:meiotic DNA double-strand break processing"/>
    <property type="evidence" value="ECO:0007669"/>
    <property type="project" value="TreeGrafter"/>
</dbReference>
<dbReference type="SUPFAM" id="SSF56726">
    <property type="entry name" value="DNA topoisomerase IV, alpha subunit"/>
    <property type="match status" value="2"/>
</dbReference>
<accession>A0A9P5SLC1</accession>
<evidence type="ECO:0000256" key="22">
    <source>
        <dbReference type="SAM" id="MobiDB-lite"/>
    </source>
</evidence>
<keyword evidence="14" id="KW-0249">Electron transport</keyword>
<gene>
    <name evidence="25" type="primary">SPO11</name>
    <name evidence="25" type="ORF">BG006_004445</name>
</gene>
<keyword evidence="12" id="KW-0999">Mitochondrion inner membrane</keyword>
<evidence type="ECO:0000256" key="14">
    <source>
        <dbReference type="ARBA" id="ARBA00022982"/>
    </source>
</evidence>
<dbReference type="InterPro" id="IPR012576">
    <property type="entry name" value="NDUFB3"/>
</dbReference>
<keyword evidence="8" id="KW-0813">Transport</keyword>
<evidence type="ECO:0000256" key="15">
    <source>
        <dbReference type="ARBA" id="ARBA00022989"/>
    </source>
</evidence>
<comment type="cofactor">
    <cofactor evidence="2">
        <name>Mg(2+)</name>
        <dbReference type="ChEBI" id="CHEBI:18420"/>
    </cofactor>
</comment>
<feature type="domain" description="Topoisomerase 6 subunit A/Spo11 TOPRIM" evidence="24">
    <location>
        <begin position="446"/>
        <end position="581"/>
    </location>
</feature>
<keyword evidence="16 21" id="KW-0799">Topoisomerase</keyword>
<comment type="similarity">
    <text evidence="6 21">Belongs to the TOP6A family.</text>
</comment>
<comment type="subcellular location">
    <subcellularLocation>
        <location evidence="4">Mitochondrion inner membrane</location>
        <topology evidence="4">Single-pass membrane protein</topology>
        <orientation evidence="4">Matrix side</orientation>
    </subcellularLocation>
</comment>
<feature type="region of interest" description="Disordered" evidence="22">
    <location>
        <begin position="1"/>
        <end position="30"/>
    </location>
</feature>
<dbReference type="GO" id="GO:0042138">
    <property type="term" value="P:meiotic DNA double-strand break formation"/>
    <property type="evidence" value="ECO:0007669"/>
    <property type="project" value="TreeGrafter"/>
</dbReference>
<evidence type="ECO:0000313" key="26">
    <source>
        <dbReference type="Proteomes" id="UP000696485"/>
    </source>
</evidence>
<dbReference type="Pfam" id="PF04406">
    <property type="entry name" value="TP6A_N"/>
    <property type="match status" value="1"/>
</dbReference>
<dbReference type="PANTHER" id="PTHR10848">
    <property type="entry name" value="MEIOTIC RECOMBINATION PROTEIN SPO11"/>
    <property type="match status" value="1"/>
</dbReference>
<feature type="compositionally biased region" description="Pro residues" evidence="22">
    <location>
        <begin position="110"/>
        <end position="130"/>
    </location>
</feature>
<dbReference type="GO" id="GO:0007131">
    <property type="term" value="P:reciprocal meiotic recombination"/>
    <property type="evidence" value="ECO:0007669"/>
    <property type="project" value="TreeGrafter"/>
</dbReference>
<feature type="active site" description="O-(5'-phospho-DNA)-tyrosine intermediate" evidence="21">
    <location>
        <position position="258"/>
    </location>
</feature>
<dbReference type="GO" id="GO:0003918">
    <property type="term" value="F:DNA topoisomerase type II (double strand cut, ATP-hydrolyzing) activity"/>
    <property type="evidence" value="ECO:0007669"/>
    <property type="project" value="UniProtKB-UniRule"/>
</dbReference>
<keyword evidence="19" id="KW-0472">Membrane</keyword>
<evidence type="ECO:0000256" key="9">
    <source>
        <dbReference type="ARBA" id="ARBA00022660"/>
    </source>
</evidence>
<evidence type="ECO:0000256" key="1">
    <source>
        <dbReference type="ARBA" id="ARBA00000185"/>
    </source>
</evidence>
<dbReference type="EC" id="5.6.2.2" evidence="7"/>
<dbReference type="Pfam" id="PF08122">
    <property type="entry name" value="NDUF_B12"/>
    <property type="match status" value="1"/>
</dbReference>
<dbReference type="GO" id="GO:0022900">
    <property type="term" value="P:electron transport chain"/>
    <property type="evidence" value="ECO:0007669"/>
    <property type="project" value="InterPro"/>
</dbReference>
<organism evidence="25 26">
    <name type="scientific">Podila minutissima</name>
    <dbReference type="NCBI Taxonomy" id="64525"/>
    <lineage>
        <taxon>Eukaryota</taxon>
        <taxon>Fungi</taxon>
        <taxon>Fungi incertae sedis</taxon>
        <taxon>Mucoromycota</taxon>
        <taxon>Mortierellomycotina</taxon>
        <taxon>Mortierellomycetes</taxon>
        <taxon>Mortierellales</taxon>
        <taxon>Mortierellaceae</taxon>
        <taxon>Podila</taxon>
    </lineage>
</organism>
<evidence type="ECO:0000256" key="2">
    <source>
        <dbReference type="ARBA" id="ARBA00001946"/>
    </source>
</evidence>
<comment type="catalytic activity">
    <reaction evidence="1 21">
        <text>ATP-dependent breakage, passage and rejoining of double-stranded DNA.</text>
        <dbReference type="EC" id="5.6.2.2"/>
    </reaction>
</comment>
<evidence type="ECO:0000256" key="18">
    <source>
        <dbReference type="ARBA" id="ARBA00023128"/>
    </source>
</evidence>
<proteinExistence type="inferred from homology"/>
<comment type="caution">
    <text evidence="25">The sequence shown here is derived from an EMBL/GenBank/DDBJ whole genome shotgun (WGS) entry which is preliminary data.</text>
</comment>
<dbReference type="AlphaFoldDB" id="A0A9P5SLC1"/>
<name>A0A9P5SLC1_9FUNG</name>
<comment type="similarity">
    <text evidence="5">Belongs to the complex I NDUFB3 subunit family.</text>
</comment>
<evidence type="ECO:0000313" key="25">
    <source>
        <dbReference type="EMBL" id="KAF9332675.1"/>
    </source>
</evidence>
<dbReference type="PROSITE" id="PS52041">
    <property type="entry name" value="TOPO_IIB"/>
    <property type="match status" value="1"/>
</dbReference>
<evidence type="ECO:0000256" key="8">
    <source>
        <dbReference type="ARBA" id="ARBA00022448"/>
    </source>
</evidence>
<dbReference type="GO" id="GO:0005743">
    <property type="term" value="C:mitochondrial inner membrane"/>
    <property type="evidence" value="ECO:0007669"/>
    <property type="project" value="UniProtKB-SubCell"/>
</dbReference>
<feature type="region of interest" description="Disordered" evidence="22">
    <location>
        <begin position="110"/>
        <end position="136"/>
    </location>
</feature>
<keyword evidence="10" id="KW-0812">Transmembrane</keyword>
<dbReference type="Pfam" id="PF21180">
    <property type="entry name" value="TOP6A-Spo11_Toprim"/>
    <property type="match status" value="2"/>
</dbReference>
<evidence type="ECO:0000256" key="11">
    <source>
        <dbReference type="ARBA" id="ARBA00022723"/>
    </source>
</evidence>
<dbReference type="Gene3D" id="3.40.1360.10">
    <property type="match status" value="1"/>
</dbReference>
<feature type="domain" description="Spo11/DNA topoisomerase VI subunit A N-terminal" evidence="23">
    <location>
        <begin position="232"/>
        <end position="290"/>
    </location>
</feature>
<evidence type="ECO:0000256" key="6">
    <source>
        <dbReference type="ARBA" id="ARBA00006559"/>
    </source>
</evidence>
<dbReference type="GO" id="GO:0046872">
    <property type="term" value="F:metal ion binding"/>
    <property type="evidence" value="ECO:0007669"/>
    <property type="project" value="UniProtKB-KW"/>
</dbReference>
<dbReference type="PRINTS" id="PR01550">
    <property type="entry name" value="TOP6AFAMILY"/>
</dbReference>
<evidence type="ECO:0000256" key="7">
    <source>
        <dbReference type="ARBA" id="ARBA00012895"/>
    </source>
</evidence>
<comment type="function">
    <text evidence="3">Accessory subunit of the mitochondrial membrane respiratory chain NADH dehydrogenase (Complex I), that is believed not to be involved in catalysis. Complex I functions in the transfer of electrons from NADH to the respiratory chain. The immediate electron acceptor for the enzyme is believed to be ubiquinone.</text>
</comment>
<keyword evidence="13" id="KW-0460">Magnesium</keyword>
<dbReference type="PANTHER" id="PTHR10848:SF0">
    <property type="entry name" value="MEIOTIC RECOMBINATION PROTEIN SPO11"/>
    <property type="match status" value="1"/>
</dbReference>
<evidence type="ECO:0000259" key="24">
    <source>
        <dbReference type="Pfam" id="PF21180"/>
    </source>
</evidence>
<keyword evidence="9" id="KW-0679">Respiratory chain</keyword>
<dbReference type="Proteomes" id="UP000696485">
    <property type="component" value="Unassembled WGS sequence"/>
</dbReference>
<feature type="domain" description="Topoisomerase 6 subunit A/Spo11 TOPRIM" evidence="24">
    <location>
        <begin position="369"/>
        <end position="425"/>
    </location>
</feature>
<sequence length="667" mass="74381">MLGNGSLHQPDLPGDTLASSDLDNNHENDWSMPMFDSDPDCMEEVYQGTVPQTVFDYTNTELDCSLDQGLTGSVDMHTPALSSDISVEEHDHSRKKLKISHYLQEEIPIPAPSFTPVPSPPSPLSPPSPPSSSSSLCQKLLEDRQVHFSRTVPRSREWLMEQQEGMLTDLLFTVCEGEPKLTLAARMNQYCIVYDQKHGVIRRKADVVRSGKSKDPSRKTISFKKKSWQVAASIIRAVDLVHNNLSQDVVSTKRDIFYRDIPTFRRQARVDAIVEDLACTFQTPRSCLNVVAASRSVVYGSVRFTFKVSRHTLESMDVEGLEARASSDRISHASGRGGGISYTDFNTLVSVPVIESEVMRIEIHPETKYVLVIEKEATLSHLISIGFCESHGPCILLTSKGYPDKVSRRLLKRISDMVQDGVYFLDRPFELNLALLKSPCSSSAPLHIPLLAVVDCDPNGIDIYLTYRCGSVRSAYDNENLAISTLQLLGQLPSDWTMFFRGCSLADLSGGQEQGGKDSKQKKYLQDQLSRSLLPLTRRDRSLLLKRLTQHPFVKADKTIKAEISRMLHMNCKSELQSLYMSIDYGGDSCDSGSTYCDVASELEAGEGSEDPWAKHHAWRQHALFTRSARIRTMFPGLGIASVAFAAYLGYEYVTAPKDAHHGEGHH</sequence>
<evidence type="ECO:0000256" key="21">
    <source>
        <dbReference type="PROSITE-ProRule" id="PRU01385"/>
    </source>
</evidence>
<evidence type="ECO:0000256" key="19">
    <source>
        <dbReference type="ARBA" id="ARBA00023136"/>
    </source>
</evidence>
<dbReference type="InterPro" id="IPR036388">
    <property type="entry name" value="WH-like_DNA-bd_sf"/>
</dbReference>
<dbReference type="GO" id="GO:0005524">
    <property type="term" value="F:ATP binding"/>
    <property type="evidence" value="ECO:0007669"/>
    <property type="project" value="InterPro"/>
</dbReference>
<keyword evidence="18" id="KW-0496">Mitochondrion</keyword>
<keyword evidence="11" id="KW-0479">Metal-binding</keyword>
<evidence type="ECO:0000256" key="17">
    <source>
        <dbReference type="ARBA" id="ARBA00023125"/>
    </source>
</evidence>
<evidence type="ECO:0000256" key="4">
    <source>
        <dbReference type="ARBA" id="ARBA00004298"/>
    </source>
</evidence>
<dbReference type="InterPro" id="IPR034136">
    <property type="entry name" value="TOPRIM_Topo6A/Spo11"/>
</dbReference>
<dbReference type="InterPro" id="IPR013049">
    <property type="entry name" value="Spo11/TopoVI_A_N"/>
</dbReference>
<dbReference type="CDD" id="cd00223">
    <property type="entry name" value="TOPRIM_TopoIIB_SPO"/>
    <property type="match status" value="1"/>
</dbReference>
<evidence type="ECO:0000256" key="10">
    <source>
        <dbReference type="ARBA" id="ARBA00022692"/>
    </source>
</evidence>
<dbReference type="Gene3D" id="1.10.10.10">
    <property type="entry name" value="Winged helix-like DNA-binding domain superfamily/Winged helix DNA-binding domain"/>
    <property type="match status" value="1"/>
</dbReference>
<protein>
    <recommendedName>
        <fullName evidence="7">DNA topoisomerase (ATP-hydrolyzing)</fullName>
        <ecNumber evidence="7">5.6.2.2</ecNumber>
    </recommendedName>
</protein>
<reference evidence="25" key="1">
    <citation type="journal article" date="2020" name="Fungal Divers.">
        <title>Resolving the Mortierellaceae phylogeny through synthesis of multi-gene phylogenetics and phylogenomics.</title>
        <authorList>
            <person name="Vandepol N."/>
            <person name="Liber J."/>
            <person name="Desiro A."/>
            <person name="Na H."/>
            <person name="Kennedy M."/>
            <person name="Barry K."/>
            <person name="Grigoriev I.V."/>
            <person name="Miller A.N."/>
            <person name="O'Donnell K."/>
            <person name="Stajich J.E."/>
            <person name="Bonito G."/>
        </authorList>
    </citation>
    <scope>NUCLEOTIDE SEQUENCE</scope>
    <source>
        <strain evidence="25">NVP1</strain>
    </source>
</reference>
<dbReference type="EMBL" id="JAAAUY010000246">
    <property type="protein sequence ID" value="KAF9332675.1"/>
    <property type="molecule type" value="Genomic_DNA"/>
</dbReference>
<keyword evidence="17 21" id="KW-0238">DNA-binding</keyword>
<evidence type="ECO:0000256" key="12">
    <source>
        <dbReference type="ARBA" id="ARBA00022792"/>
    </source>
</evidence>
<evidence type="ECO:0000256" key="3">
    <source>
        <dbReference type="ARBA" id="ARBA00003195"/>
    </source>
</evidence>
<evidence type="ECO:0000259" key="23">
    <source>
        <dbReference type="Pfam" id="PF04406"/>
    </source>
</evidence>
<evidence type="ECO:0000256" key="5">
    <source>
        <dbReference type="ARBA" id="ARBA00005667"/>
    </source>
</evidence>
<evidence type="ECO:0000256" key="16">
    <source>
        <dbReference type="ARBA" id="ARBA00023029"/>
    </source>
</evidence>
<dbReference type="GO" id="GO:0003677">
    <property type="term" value="F:DNA binding"/>
    <property type="evidence" value="ECO:0007669"/>
    <property type="project" value="UniProtKB-UniRule"/>
</dbReference>
<dbReference type="InterPro" id="IPR036078">
    <property type="entry name" value="Spo11/TopoVI_A_sf"/>
</dbReference>
<evidence type="ECO:0000256" key="20">
    <source>
        <dbReference type="ARBA" id="ARBA00023235"/>
    </source>
</evidence>